<protein>
    <submittedName>
        <fullName evidence="1">Uncharacterized protein</fullName>
    </submittedName>
</protein>
<reference evidence="1 2" key="1">
    <citation type="submission" date="2013-11" db="EMBL/GenBank/DDBJ databases">
        <title>Genome sequencing of Stegodyphus mimosarum.</title>
        <authorList>
            <person name="Bechsgaard J."/>
        </authorList>
    </citation>
    <scope>NUCLEOTIDE SEQUENCE [LARGE SCALE GENOMIC DNA]</scope>
</reference>
<evidence type="ECO:0000313" key="1">
    <source>
        <dbReference type="EMBL" id="KFM62556.1"/>
    </source>
</evidence>
<dbReference type="Proteomes" id="UP000054359">
    <property type="component" value="Unassembled WGS sequence"/>
</dbReference>
<feature type="non-terminal residue" evidence="1">
    <location>
        <position position="53"/>
    </location>
</feature>
<accession>A0A087TBR7</accession>
<dbReference type="EMBL" id="KK114491">
    <property type="protein sequence ID" value="KFM62556.1"/>
    <property type="molecule type" value="Genomic_DNA"/>
</dbReference>
<evidence type="ECO:0000313" key="2">
    <source>
        <dbReference type="Proteomes" id="UP000054359"/>
    </source>
</evidence>
<gene>
    <name evidence="1" type="ORF">X975_03404</name>
</gene>
<name>A0A087TBR7_STEMI</name>
<organism evidence="1 2">
    <name type="scientific">Stegodyphus mimosarum</name>
    <name type="common">African social velvet spider</name>
    <dbReference type="NCBI Taxonomy" id="407821"/>
    <lineage>
        <taxon>Eukaryota</taxon>
        <taxon>Metazoa</taxon>
        <taxon>Ecdysozoa</taxon>
        <taxon>Arthropoda</taxon>
        <taxon>Chelicerata</taxon>
        <taxon>Arachnida</taxon>
        <taxon>Araneae</taxon>
        <taxon>Araneomorphae</taxon>
        <taxon>Entelegynae</taxon>
        <taxon>Eresoidea</taxon>
        <taxon>Eresidae</taxon>
        <taxon>Stegodyphus</taxon>
    </lineage>
</organism>
<proteinExistence type="predicted"/>
<keyword evidence="2" id="KW-1185">Reference proteome</keyword>
<dbReference type="AlphaFoldDB" id="A0A087TBR7"/>
<sequence>MNTDNKADIPTAQTTRSGRRVHFPQRYVSTLSSAVLLQLTLGRGYCGDSDVLQ</sequence>